<dbReference type="OrthoDB" id="6625710at2759"/>
<evidence type="ECO:0000313" key="2">
    <source>
        <dbReference type="EMBL" id="VVC30690.1"/>
    </source>
</evidence>
<dbReference type="PROSITE" id="PS51257">
    <property type="entry name" value="PROKAR_LIPOPROTEIN"/>
    <property type="match status" value="1"/>
</dbReference>
<dbReference type="AlphaFoldDB" id="A0A5E4MMW5"/>
<proteinExistence type="predicted"/>
<feature type="signal peptide" evidence="1">
    <location>
        <begin position="1"/>
        <end position="26"/>
    </location>
</feature>
<dbReference type="EMBL" id="CABPRJ010000532">
    <property type="protein sequence ID" value="VVC30690.1"/>
    <property type="molecule type" value="Genomic_DNA"/>
</dbReference>
<keyword evidence="1" id="KW-0732">Signal</keyword>
<evidence type="ECO:0000313" key="3">
    <source>
        <dbReference type="Proteomes" id="UP000325440"/>
    </source>
</evidence>
<sequence>MSAARVRLLAIVAAVTAVVACSVVEAATVNSNVFTVSPDKDSKCHSPVISSCNSSLYPIMDYIEAGWFFHAAFKSCRPLYTAGGVHSCVKNMDLPMTKTECEDLCGEPCSMGNGTQGICMLEEFCKPVGEKSSAHPRPCGVYNVKCCPPYSKPAAAVVTKSGTLLGKEQRPFVEWAPIRTEMTYEFRPNNLHYEHVTAKTPK</sequence>
<protein>
    <submittedName>
        <fullName evidence="2">Uncharacterized protein</fullName>
    </submittedName>
</protein>
<reference evidence="2 3" key="1">
    <citation type="submission" date="2019-08" db="EMBL/GenBank/DDBJ databases">
        <authorList>
            <person name="Alioto T."/>
            <person name="Alioto T."/>
            <person name="Gomez Garrido J."/>
        </authorList>
    </citation>
    <scope>NUCLEOTIDE SEQUENCE [LARGE SCALE GENOMIC DNA]</scope>
</reference>
<gene>
    <name evidence="2" type="ORF">CINCED_3A014764</name>
</gene>
<accession>A0A5E4MMW5</accession>
<keyword evidence="3" id="KW-1185">Reference proteome</keyword>
<evidence type="ECO:0000256" key="1">
    <source>
        <dbReference type="SAM" id="SignalP"/>
    </source>
</evidence>
<organism evidence="2 3">
    <name type="scientific">Cinara cedri</name>
    <dbReference type="NCBI Taxonomy" id="506608"/>
    <lineage>
        <taxon>Eukaryota</taxon>
        <taxon>Metazoa</taxon>
        <taxon>Ecdysozoa</taxon>
        <taxon>Arthropoda</taxon>
        <taxon>Hexapoda</taxon>
        <taxon>Insecta</taxon>
        <taxon>Pterygota</taxon>
        <taxon>Neoptera</taxon>
        <taxon>Paraneoptera</taxon>
        <taxon>Hemiptera</taxon>
        <taxon>Sternorrhyncha</taxon>
        <taxon>Aphidomorpha</taxon>
        <taxon>Aphidoidea</taxon>
        <taxon>Aphididae</taxon>
        <taxon>Lachninae</taxon>
        <taxon>Cinara</taxon>
    </lineage>
</organism>
<feature type="chain" id="PRO_5022902816" evidence="1">
    <location>
        <begin position="27"/>
        <end position="202"/>
    </location>
</feature>
<dbReference type="Proteomes" id="UP000325440">
    <property type="component" value="Unassembled WGS sequence"/>
</dbReference>
<name>A0A5E4MMW5_9HEMI</name>